<feature type="region of interest" description="Disordered" evidence="1">
    <location>
        <begin position="1"/>
        <end position="91"/>
    </location>
</feature>
<dbReference type="STRING" id="215250.A0A316YN80"/>
<feature type="compositionally biased region" description="Low complexity" evidence="1">
    <location>
        <begin position="685"/>
        <end position="695"/>
    </location>
</feature>
<feature type="compositionally biased region" description="Polar residues" evidence="1">
    <location>
        <begin position="1"/>
        <end position="15"/>
    </location>
</feature>
<feature type="compositionally biased region" description="Polar residues" evidence="1">
    <location>
        <begin position="864"/>
        <end position="875"/>
    </location>
</feature>
<keyword evidence="2" id="KW-0472">Membrane</keyword>
<dbReference type="AlphaFoldDB" id="A0A316YN80"/>
<feature type="compositionally biased region" description="Polar residues" evidence="1">
    <location>
        <begin position="718"/>
        <end position="729"/>
    </location>
</feature>
<dbReference type="InParanoid" id="A0A316YN80"/>
<feature type="compositionally biased region" description="Pro residues" evidence="1">
    <location>
        <begin position="890"/>
        <end position="901"/>
    </location>
</feature>
<sequence>MASSSRTLTYWSRQVTDPSDGGDIDDDSIVTVTGVSPTDPGDDTISSMAANTQTAADFGERPTSAAAPTSIAPPSALPSPTAAPTGHTADKKDDGGIKFHIAYLTPLFVIIGLVLIFAVGGRIWGRISYAREQAQLRRDRYERRMARSQRRAARSQAASSSSAGGWRSYEDVDDEEQARTMIEKEDYLGDRDELGSGDEFDEDEDEVRKGGPLSALSSHIANRSARPLPPSSRARAGRYEAEVQSNSWFAVRWRRMTETWAAAGSDAYTAPPATSRERSGEWQQGDSAPRAPMRGTWARIKQGLTGEAPTVNERRRLVAQAHQSQASGLWTQAPPRPPSSVDQDEKLPHLAGGSGLLLPPQLSDEGTPYVLGEAPEYERGRRPGRSIFPLSRFNERDRSYSPPSLRAPPNTFAALATSASRQGIASIREVFGAVTGSNSKASLGARPIDSTSRGAHHPLSNELGGGTDLQGVQVHTHQDGSSCALDGPQYLPPHSVLLARKDSSFKPAHSPVSLHDNEVFLEDGPAPRFGEEHAAQRMPTPPPFAGGHGRVTASASGRNVPSSGPGQAMRIRSVSSRSIAHDAGEDQSPQSDEKKEKTIIKRASTVRFALSPDRDESAATSFALDASHFAAETEEQPMEVDPEEPSPPPPKRRLSRAQTTTSKGSARRKQREEQGQGQEIKRFRSLQSSTTTTSDLSRRSSTKKQSSASPRKIMSPASIASSSRETPTPYTELVNFGDYEDEDAKEDAPRRASYGSSVPGLSSGGSSTGEDEEDQVRSPDMESEIDSVLLSVIARSNSSRSVAPFYHSDAEEKQSTPQRKRHAVEEEESTPLGRKRTWQRREDGRWARVSLDEEEWQEFQQQQGSMVSPTLSMRSDGTPRGFAIAAATHSPPPLPTPPPTAALPRALRVASPSPTKRRGAASPGPASALGIHQAFDTPSVYSTASPASSTVSGATPRASNLDERILYSHGKTYSDLDLTSLRSSASSEKKRKTEGSTVSASSQSTKRQRNREAGDIRVSQDGVEEDDEEQEGSPTRRGAHRRPPRRYQARLAPEAPSESTEGRAPMKRTGKTLKTAAQKEKDNEFAMDRVQSMIAKAHAQRLAAQQLRQQEQP</sequence>
<feature type="compositionally biased region" description="Basic and acidic residues" evidence="1">
    <location>
        <begin position="1077"/>
        <end position="1086"/>
    </location>
</feature>
<feature type="transmembrane region" description="Helical" evidence="2">
    <location>
        <begin position="101"/>
        <end position="124"/>
    </location>
</feature>
<feature type="region of interest" description="Disordered" evidence="1">
    <location>
        <begin position="264"/>
        <end position="292"/>
    </location>
</feature>
<proteinExistence type="predicted"/>
<feature type="compositionally biased region" description="Polar residues" evidence="1">
    <location>
        <begin position="995"/>
        <end position="1005"/>
    </location>
</feature>
<dbReference type="Proteomes" id="UP000245768">
    <property type="component" value="Unassembled WGS sequence"/>
</dbReference>
<evidence type="ECO:0000256" key="2">
    <source>
        <dbReference type="SAM" id="Phobius"/>
    </source>
</evidence>
<dbReference type="EMBL" id="KZ819636">
    <property type="protein sequence ID" value="PWN90827.1"/>
    <property type="molecule type" value="Genomic_DNA"/>
</dbReference>
<dbReference type="OrthoDB" id="3361396at2759"/>
<feature type="region of interest" description="Disordered" evidence="1">
    <location>
        <begin position="799"/>
        <end position="842"/>
    </location>
</feature>
<feature type="compositionally biased region" description="Low complexity" evidence="1">
    <location>
        <begin position="62"/>
        <end position="85"/>
    </location>
</feature>
<evidence type="ECO:0000313" key="4">
    <source>
        <dbReference type="Proteomes" id="UP000245768"/>
    </source>
</evidence>
<feature type="compositionally biased region" description="Acidic residues" evidence="1">
    <location>
        <begin position="632"/>
        <end position="644"/>
    </location>
</feature>
<feature type="region of interest" description="Disordered" evidence="1">
    <location>
        <begin position="439"/>
        <end position="458"/>
    </location>
</feature>
<keyword evidence="2" id="KW-0812">Transmembrane</keyword>
<evidence type="ECO:0000313" key="3">
    <source>
        <dbReference type="EMBL" id="PWN90827.1"/>
    </source>
</evidence>
<name>A0A316YN80_9BASI</name>
<reference evidence="3 4" key="1">
    <citation type="journal article" date="2018" name="Mol. Biol. Evol.">
        <title>Broad Genomic Sampling Reveals a Smut Pathogenic Ancestry of the Fungal Clade Ustilaginomycotina.</title>
        <authorList>
            <person name="Kijpornyongpan T."/>
            <person name="Mondo S.J."/>
            <person name="Barry K."/>
            <person name="Sandor L."/>
            <person name="Lee J."/>
            <person name="Lipzen A."/>
            <person name="Pangilinan J."/>
            <person name="LaButti K."/>
            <person name="Hainaut M."/>
            <person name="Henrissat B."/>
            <person name="Grigoriev I.V."/>
            <person name="Spatafora J.W."/>
            <person name="Aime M.C."/>
        </authorList>
    </citation>
    <scope>NUCLEOTIDE SEQUENCE [LARGE SCALE GENOMIC DNA]</scope>
    <source>
        <strain evidence="3 4">MCA 4198</strain>
    </source>
</reference>
<feature type="compositionally biased region" description="Basic residues" evidence="1">
    <location>
        <begin position="1037"/>
        <end position="1048"/>
    </location>
</feature>
<feature type="region of interest" description="Disordered" evidence="1">
    <location>
        <begin position="320"/>
        <end position="346"/>
    </location>
</feature>
<dbReference type="GeneID" id="37039864"/>
<feature type="compositionally biased region" description="Polar residues" evidence="1">
    <location>
        <begin position="44"/>
        <end position="55"/>
    </location>
</feature>
<evidence type="ECO:0000256" key="1">
    <source>
        <dbReference type="SAM" id="MobiDB-lite"/>
    </source>
</evidence>
<feature type="compositionally biased region" description="Acidic residues" evidence="1">
    <location>
        <begin position="195"/>
        <end position="205"/>
    </location>
</feature>
<feature type="compositionally biased region" description="Basic and acidic residues" evidence="1">
    <location>
        <begin position="670"/>
        <end position="682"/>
    </location>
</feature>
<keyword evidence="2" id="KW-1133">Transmembrane helix</keyword>
<feature type="compositionally biased region" description="Polar residues" evidence="1">
    <location>
        <begin position="321"/>
        <end position="330"/>
    </location>
</feature>
<accession>A0A316YN80</accession>
<organism evidence="3 4">
    <name type="scientific">Acaromyces ingoldii</name>
    <dbReference type="NCBI Taxonomy" id="215250"/>
    <lineage>
        <taxon>Eukaryota</taxon>
        <taxon>Fungi</taxon>
        <taxon>Dikarya</taxon>
        <taxon>Basidiomycota</taxon>
        <taxon>Ustilaginomycotina</taxon>
        <taxon>Exobasidiomycetes</taxon>
        <taxon>Exobasidiales</taxon>
        <taxon>Cryptobasidiaceae</taxon>
        <taxon>Acaromyces</taxon>
    </lineage>
</organism>
<keyword evidence="4" id="KW-1185">Reference proteome</keyword>
<feature type="region of interest" description="Disordered" evidence="1">
    <location>
        <begin position="532"/>
        <end position="597"/>
    </location>
</feature>
<feature type="compositionally biased region" description="Acidic residues" evidence="1">
    <location>
        <begin position="1022"/>
        <end position="1031"/>
    </location>
</feature>
<feature type="compositionally biased region" description="Low complexity" evidence="1">
    <location>
        <begin position="154"/>
        <end position="163"/>
    </location>
</feature>
<protein>
    <submittedName>
        <fullName evidence="3">Uncharacterized protein</fullName>
    </submittedName>
</protein>
<feature type="compositionally biased region" description="Polar residues" evidence="1">
    <location>
        <begin position="553"/>
        <end position="565"/>
    </location>
</feature>
<dbReference type="RefSeq" id="XP_025378025.1">
    <property type="nucleotide sequence ID" value="XM_025517948.1"/>
</dbReference>
<gene>
    <name evidence="3" type="ORF">FA10DRAFT_125166</name>
</gene>
<feature type="region of interest" description="Disordered" evidence="1">
    <location>
        <begin position="632"/>
        <end position="784"/>
    </location>
</feature>
<feature type="compositionally biased region" description="Basic and acidic residues" evidence="1">
    <location>
        <begin position="177"/>
        <end position="194"/>
    </location>
</feature>
<feature type="region of interest" description="Disordered" evidence="1">
    <location>
        <begin position="147"/>
        <end position="240"/>
    </location>
</feature>
<feature type="compositionally biased region" description="Polar residues" evidence="1">
    <location>
        <begin position="939"/>
        <end position="953"/>
    </location>
</feature>
<feature type="region of interest" description="Disordered" evidence="1">
    <location>
        <begin position="857"/>
        <end position="1086"/>
    </location>
</feature>